<keyword evidence="1" id="KW-0343">GTPase activation</keyword>
<accession>A0A0L0EYL2</accession>
<dbReference type="Gene3D" id="1.10.555.10">
    <property type="entry name" value="Rho GTPase activation protein"/>
    <property type="match status" value="1"/>
</dbReference>
<dbReference type="Proteomes" id="UP000054560">
    <property type="component" value="Unassembled WGS sequence"/>
</dbReference>
<evidence type="ECO:0000313" key="4">
    <source>
        <dbReference type="Proteomes" id="UP000054560"/>
    </source>
</evidence>
<dbReference type="PROSITE" id="PS50238">
    <property type="entry name" value="RHOGAP"/>
    <property type="match status" value="1"/>
</dbReference>
<dbReference type="EMBL" id="KQ254666">
    <property type="protein sequence ID" value="KNC69511.1"/>
    <property type="molecule type" value="Genomic_DNA"/>
</dbReference>
<dbReference type="GO" id="GO:0007165">
    <property type="term" value="P:signal transduction"/>
    <property type="evidence" value="ECO:0007669"/>
    <property type="project" value="InterPro"/>
</dbReference>
<dbReference type="InterPro" id="IPR000198">
    <property type="entry name" value="RhoGAP_dom"/>
</dbReference>
<keyword evidence="4" id="KW-1185">Reference proteome</keyword>
<dbReference type="RefSeq" id="XP_014143413.1">
    <property type="nucleotide sequence ID" value="XM_014287938.1"/>
</dbReference>
<dbReference type="OrthoDB" id="79452at2759"/>
<dbReference type="GO" id="GO:0005096">
    <property type="term" value="F:GTPase activator activity"/>
    <property type="evidence" value="ECO:0007669"/>
    <property type="project" value="UniProtKB-KW"/>
</dbReference>
<dbReference type="GeneID" id="25918485"/>
<feature type="domain" description="Rho-GAP" evidence="2">
    <location>
        <begin position="1"/>
        <end position="58"/>
    </location>
</feature>
<dbReference type="Pfam" id="PF00620">
    <property type="entry name" value="RhoGAP"/>
    <property type="match status" value="1"/>
</dbReference>
<feature type="non-terminal residue" evidence="3">
    <location>
        <position position="58"/>
    </location>
</feature>
<sequence>MSSEINAYKYKLDQGVNVDFDQEENPHNVAGLIKLYLRELPEPLMTWDMYDPFIMPQT</sequence>
<dbReference type="AlphaFoldDB" id="A0A0L0EYL2"/>
<organism evidence="3 4">
    <name type="scientific">Sphaeroforma arctica JP610</name>
    <dbReference type="NCBI Taxonomy" id="667725"/>
    <lineage>
        <taxon>Eukaryota</taxon>
        <taxon>Ichthyosporea</taxon>
        <taxon>Ichthyophonida</taxon>
        <taxon>Sphaeroforma</taxon>
    </lineage>
</organism>
<evidence type="ECO:0000256" key="1">
    <source>
        <dbReference type="ARBA" id="ARBA00022468"/>
    </source>
</evidence>
<dbReference type="InterPro" id="IPR050729">
    <property type="entry name" value="Rho-GAP"/>
</dbReference>
<dbReference type="SUPFAM" id="SSF48350">
    <property type="entry name" value="GTPase activation domain, GAP"/>
    <property type="match status" value="1"/>
</dbReference>
<dbReference type="GO" id="GO:0005737">
    <property type="term" value="C:cytoplasm"/>
    <property type="evidence" value="ECO:0007669"/>
    <property type="project" value="TreeGrafter"/>
</dbReference>
<name>A0A0L0EYL2_9EUKA</name>
<protein>
    <recommendedName>
        <fullName evidence="2">Rho-GAP domain-containing protein</fullName>
    </recommendedName>
</protein>
<dbReference type="InterPro" id="IPR008936">
    <property type="entry name" value="Rho_GTPase_activation_prot"/>
</dbReference>
<evidence type="ECO:0000313" key="3">
    <source>
        <dbReference type="EMBL" id="KNC69511.1"/>
    </source>
</evidence>
<evidence type="ECO:0000259" key="2">
    <source>
        <dbReference type="PROSITE" id="PS50238"/>
    </source>
</evidence>
<dbReference type="PANTHER" id="PTHR23176:SF129">
    <property type="entry name" value="RHO GTPASE ACTIVATING PROTEIN AT 16F, ISOFORM E-RELATED"/>
    <property type="match status" value="1"/>
</dbReference>
<reference evidence="3 4" key="1">
    <citation type="submission" date="2011-02" db="EMBL/GenBank/DDBJ databases">
        <title>The Genome Sequence of Sphaeroforma arctica JP610.</title>
        <authorList>
            <consortium name="The Broad Institute Genome Sequencing Platform"/>
            <person name="Russ C."/>
            <person name="Cuomo C."/>
            <person name="Young S.K."/>
            <person name="Zeng Q."/>
            <person name="Gargeya S."/>
            <person name="Alvarado L."/>
            <person name="Berlin A."/>
            <person name="Chapman S.B."/>
            <person name="Chen Z."/>
            <person name="Freedman E."/>
            <person name="Gellesch M."/>
            <person name="Goldberg J."/>
            <person name="Griggs A."/>
            <person name="Gujja S."/>
            <person name="Heilman E."/>
            <person name="Heiman D."/>
            <person name="Howarth C."/>
            <person name="Mehta T."/>
            <person name="Neiman D."/>
            <person name="Pearson M."/>
            <person name="Roberts A."/>
            <person name="Saif S."/>
            <person name="Shea T."/>
            <person name="Shenoy N."/>
            <person name="Sisk P."/>
            <person name="Stolte C."/>
            <person name="Sykes S."/>
            <person name="White J."/>
            <person name="Yandava C."/>
            <person name="Burger G."/>
            <person name="Gray M.W."/>
            <person name="Holland P.W.H."/>
            <person name="King N."/>
            <person name="Lang F.B.F."/>
            <person name="Roger A.J."/>
            <person name="Ruiz-Trillo I."/>
            <person name="Haas B."/>
            <person name="Nusbaum C."/>
            <person name="Birren B."/>
        </authorList>
    </citation>
    <scope>NUCLEOTIDE SEQUENCE [LARGE SCALE GENOMIC DNA]</scope>
    <source>
        <strain evidence="3 4">JP610</strain>
    </source>
</reference>
<gene>
    <name evidence="3" type="ORF">SARC_17981</name>
</gene>
<dbReference type="STRING" id="667725.A0A0L0EYL2"/>
<dbReference type="CDD" id="cd00159">
    <property type="entry name" value="RhoGAP"/>
    <property type="match status" value="1"/>
</dbReference>
<dbReference type="PANTHER" id="PTHR23176">
    <property type="entry name" value="RHO/RAC/CDC GTPASE-ACTIVATING PROTEIN"/>
    <property type="match status" value="1"/>
</dbReference>
<proteinExistence type="predicted"/>